<evidence type="ECO:0000259" key="2">
    <source>
        <dbReference type="Pfam" id="PF12802"/>
    </source>
</evidence>
<organism evidence="3 4">
    <name type="scientific">Arthrobacter mangrovi</name>
    <dbReference type="NCBI Taxonomy" id="2966350"/>
    <lineage>
        <taxon>Bacteria</taxon>
        <taxon>Bacillati</taxon>
        <taxon>Actinomycetota</taxon>
        <taxon>Actinomycetes</taxon>
        <taxon>Micrococcales</taxon>
        <taxon>Micrococcaceae</taxon>
        <taxon>Arthrobacter</taxon>
    </lineage>
</organism>
<sequence>MSSSASTPQVLRRTNLKAVLDVMRHGGACTGTDLIDRTGLTRATVIAVCDDLVRRGWVRELGAERNEGVQKGRPARRFEFNGEAGCVLGLDLGVATVTAHVADLKGTVLGRAAQRIPGRAMEATPDERLETITGTVDRVLEDAGLPTTAVLAVGIGVATVVDRHGNIAGGHQLSSMFDLGLQTEVWRDRAWPVLLENDANLAALAERWRGIGQGTQDLAVMLAGERLGTGLIESGRLLHGSNGGAGDVGSLQLVEGVGSQDGIARLARHWGTQALAEGRPTLIRELVGPGTTRVSARFVFEAAARQDPVALQILDKIARRIARVIAVLGTFLDPELVVLAGAVADSAAALLPTINRELPSLTERPPRVEVSRLGDGIVATGALRLALDYVEENMPSLTPGGQPAAVG</sequence>
<dbReference type="InterPro" id="IPR043129">
    <property type="entry name" value="ATPase_NBD"/>
</dbReference>
<evidence type="ECO:0000256" key="1">
    <source>
        <dbReference type="ARBA" id="ARBA00006479"/>
    </source>
</evidence>
<proteinExistence type="inferred from homology"/>
<dbReference type="EMBL" id="BRVS01000004">
    <property type="protein sequence ID" value="GLB66501.1"/>
    <property type="molecule type" value="Genomic_DNA"/>
</dbReference>
<gene>
    <name evidence="3" type="ORF">AHIS1636_09400</name>
</gene>
<dbReference type="PANTHER" id="PTHR18964">
    <property type="entry name" value="ROK (REPRESSOR, ORF, KINASE) FAMILY"/>
    <property type="match status" value="1"/>
</dbReference>
<dbReference type="Gene3D" id="1.10.10.10">
    <property type="entry name" value="Winged helix-like DNA-binding domain superfamily/Winged helix DNA-binding domain"/>
    <property type="match status" value="1"/>
</dbReference>
<keyword evidence="4" id="KW-1185">Reference proteome</keyword>
<comment type="similarity">
    <text evidence="1">Belongs to the ROK (NagC/XylR) family.</text>
</comment>
<dbReference type="Pfam" id="PF12802">
    <property type="entry name" value="MarR_2"/>
    <property type="match status" value="1"/>
</dbReference>
<feature type="domain" description="HTH marR-type" evidence="2">
    <location>
        <begin position="22"/>
        <end position="59"/>
    </location>
</feature>
<dbReference type="InterPro" id="IPR000835">
    <property type="entry name" value="HTH_MarR-typ"/>
</dbReference>
<dbReference type="Proteomes" id="UP001209654">
    <property type="component" value="Unassembled WGS sequence"/>
</dbReference>
<dbReference type="InterPro" id="IPR000600">
    <property type="entry name" value="ROK"/>
</dbReference>
<reference evidence="3 4" key="1">
    <citation type="journal article" date="2023" name="Int. J. Syst. Evol. Microbiol.">
        <title>Arthrobacter mangrovi sp. nov., an actinobacterium isolated from the rhizosphere of a mangrove.</title>
        <authorList>
            <person name="Hamada M."/>
            <person name="Saitou S."/>
            <person name="Enomoto N."/>
            <person name="Nanri K."/>
            <person name="Hidaka K."/>
            <person name="Miura T."/>
            <person name="Tamura T."/>
        </authorList>
    </citation>
    <scope>NUCLEOTIDE SEQUENCE [LARGE SCALE GENOMIC DNA]</scope>
    <source>
        <strain evidence="3 4">NBRC 112813</strain>
    </source>
</reference>
<dbReference type="PANTHER" id="PTHR18964:SF149">
    <property type="entry name" value="BIFUNCTIONAL UDP-N-ACETYLGLUCOSAMINE 2-EPIMERASE_N-ACETYLMANNOSAMINE KINASE"/>
    <property type="match status" value="1"/>
</dbReference>
<protein>
    <submittedName>
        <fullName evidence="3">Transcriptional regulator</fullName>
    </submittedName>
</protein>
<comment type="caution">
    <text evidence="3">The sequence shown here is derived from an EMBL/GenBank/DDBJ whole genome shotgun (WGS) entry which is preliminary data.</text>
</comment>
<evidence type="ECO:0000313" key="4">
    <source>
        <dbReference type="Proteomes" id="UP001209654"/>
    </source>
</evidence>
<name>A0ABQ5MR95_9MICC</name>
<accession>A0ABQ5MR95</accession>
<dbReference type="InterPro" id="IPR036388">
    <property type="entry name" value="WH-like_DNA-bd_sf"/>
</dbReference>
<evidence type="ECO:0000313" key="3">
    <source>
        <dbReference type="EMBL" id="GLB66501.1"/>
    </source>
</evidence>
<dbReference type="SUPFAM" id="SSF53067">
    <property type="entry name" value="Actin-like ATPase domain"/>
    <property type="match status" value="1"/>
</dbReference>
<dbReference type="Gene3D" id="3.30.420.40">
    <property type="match status" value="2"/>
</dbReference>
<dbReference type="RefSeq" id="WP_264794654.1">
    <property type="nucleotide sequence ID" value="NZ_BRVS01000004.1"/>
</dbReference>
<dbReference type="Pfam" id="PF00480">
    <property type="entry name" value="ROK"/>
    <property type="match status" value="1"/>
</dbReference>
<dbReference type="InterPro" id="IPR036390">
    <property type="entry name" value="WH_DNA-bd_sf"/>
</dbReference>
<dbReference type="SUPFAM" id="SSF46785">
    <property type="entry name" value="Winged helix' DNA-binding domain"/>
    <property type="match status" value="1"/>
</dbReference>